<feature type="region of interest" description="Disordered" evidence="1">
    <location>
        <begin position="667"/>
        <end position="740"/>
    </location>
</feature>
<dbReference type="AlphaFoldDB" id="A0AAW9SRQ8"/>
<reference evidence="2" key="1">
    <citation type="submission" date="2023-05" db="EMBL/GenBank/DDBJ databases">
        <authorList>
            <person name="Du J."/>
        </authorList>
    </citation>
    <scope>NUCLEOTIDE SEQUENCE</scope>
    <source>
        <strain evidence="2">UMB1064</strain>
    </source>
</reference>
<name>A0AAW9SRQ8_CORAY</name>
<proteinExistence type="predicted"/>
<feature type="compositionally biased region" description="Basic and acidic residues" evidence="1">
    <location>
        <begin position="691"/>
        <end position="715"/>
    </location>
</feature>
<feature type="compositionally biased region" description="Acidic residues" evidence="1">
    <location>
        <begin position="717"/>
        <end position="732"/>
    </location>
</feature>
<accession>A0AAW9SRQ8</accession>
<protein>
    <submittedName>
        <fullName evidence="2">Uncharacterized protein</fullName>
    </submittedName>
</protein>
<evidence type="ECO:0000256" key="1">
    <source>
        <dbReference type="SAM" id="MobiDB-lite"/>
    </source>
</evidence>
<evidence type="ECO:0000313" key="3">
    <source>
        <dbReference type="Proteomes" id="UP001223646"/>
    </source>
</evidence>
<reference evidence="2" key="2">
    <citation type="submission" date="2024-05" db="EMBL/GenBank/DDBJ databases">
        <authorList>
            <person name="Wolfe A."/>
        </authorList>
    </citation>
    <scope>NUCLEOTIDE SEQUENCE</scope>
    <source>
        <strain evidence="2">UMB1064</strain>
    </source>
</reference>
<comment type="caution">
    <text evidence="2">The sequence shown here is derived from an EMBL/GenBank/DDBJ whole genome shotgun (WGS) entry which is preliminary data.</text>
</comment>
<sequence length="740" mass="81271">MERNVDYSVRPRYEDFILNLDGTDLRFLLSRTCPAADTSAAGQEAVELLMSQDSAHTALSFCDPDVLDVAHLVHILEDSASLDTLAEVAYWASDADVMAHDTPKGVDRKRRRVGKQQLEHVLRRGQRQGLVWEEPAGVWHVPPHISEVFPAEPSLSFRVADLVANMPADVLSRRMERMGLEPDSARGEGAPRALNASDLTVRNLQARQVEQIAGFLCDPVKVRALVMTAPVDIRNELRWMATDEKYLPSYMWSELRADAVRWAEERLLLTVVEEPAMPVFEQEAEAHNGPTEVARLVGAVALALKGDMWSIRKPHPTESFPATLESKELTEASVAAVAFASAFMDAAGSGDGRLKDPLHMYEESSLLWIQDFAASIGASGFAAPWIVEMLVNAGLIHADSGHPTPRALQYWYNADASTRWAYLVAGFLVGRGPWHGEFPWVTVGVDDLSHATLAYGYPFAAREVVSLAAQLEEDQKFYGCCVEGHMAWNVDNLCARNGADGDAMVGWLLEQAGILGILYHGHASWQAMAIMYALHDIWLTDQHVGAQRIAELIAEYAAGQVPTAEAVQIARLFKDAAPNERLAATLDGIASNQVALALDFIGDRETCAETSRWIISEESLRRACLAVDGDVDVLFSQLGPLVNSSMKLVIYAELVRITKTEKLQEMYEREAVEPTPSLDDVPENAAPETDTGERVSHRAQTDGSERTADSGHADTSEQAEDSDDSDDSEGLEGPEQLSLF</sequence>
<dbReference type="RefSeq" id="WP_048732608.1">
    <property type="nucleotide sequence ID" value="NZ_JASOOY020000011.1"/>
</dbReference>
<evidence type="ECO:0000313" key="2">
    <source>
        <dbReference type="EMBL" id="MEO3716758.1"/>
    </source>
</evidence>
<dbReference type="EMBL" id="JASOOY020000011">
    <property type="protein sequence ID" value="MEO3716758.1"/>
    <property type="molecule type" value="Genomic_DNA"/>
</dbReference>
<organism evidence="2 3">
    <name type="scientific">Corynebacterium amycolatum</name>
    <dbReference type="NCBI Taxonomy" id="43765"/>
    <lineage>
        <taxon>Bacteria</taxon>
        <taxon>Bacillati</taxon>
        <taxon>Actinomycetota</taxon>
        <taxon>Actinomycetes</taxon>
        <taxon>Mycobacteriales</taxon>
        <taxon>Corynebacteriaceae</taxon>
        <taxon>Corynebacterium</taxon>
    </lineage>
</organism>
<dbReference type="Proteomes" id="UP001223646">
    <property type="component" value="Unassembled WGS sequence"/>
</dbReference>
<gene>
    <name evidence="2" type="ORF">QP460_004055</name>
</gene>